<dbReference type="SMART" id="SM00388">
    <property type="entry name" value="HisKA"/>
    <property type="match status" value="1"/>
</dbReference>
<dbReference type="Gene3D" id="1.10.287.130">
    <property type="match status" value="1"/>
</dbReference>
<evidence type="ECO:0000259" key="16">
    <source>
        <dbReference type="PROSITE" id="PS50885"/>
    </source>
</evidence>
<dbReference type="EC" id="2.7.13.3" evidence="3"/>
<dbReference type="EMBL" id="MBEW02000028">
    <property type="protein sequence ID" value="RDY20573.1"/>
    <property type="molecule type" value="Genomic_DNA"/>
</dbReference>
<evidence type="ECO:0000256" key="11">
    <source>
        <dbReference type="ARBA" id="ARBA00022989"/>
    </source>
</evidence>
<dbReference type="InterPro" id="IPR004358">
    <property type="entry name" value="Sig_transdc_His_kin-like_C"/>
</dbReference>
<dbReference type="InterPro" id="IPR036097">
    <property type="entry name" value="HisK_dim/P_sf"/>
</dbReference>
<dbReference type="CDD" id="cd00082">
    <property type="entry name" value="HisKA"/>
    <property type="match status" value="1"/>
</dbReference>
<evidence type="ECO:0000256" key="4">
    <source>
        <dbReference type="ARBA" id="ARBA00022475"/>
    </source>
</evidence>
<evidence type="ECO:0000256" key="10">
    <source>
        <dbReference type="ARBA" id="ARBA00022840"/>
    </source>
</evidence>
<dbReference type="Pfam" id="PF00512">
    <property type="entry name" value="HisKA"/>
    <property type="match status" value="1"/>
</dbReference>
<keyword evidence="18" id="KW-1185">Reference proteome</keyword>
<dbReference type="InterPro" id="IPR003594">
    <property type="entry name" value="HATPase_dom"/>
</dbReference>
<evidence type="ECO:0000256" key="9">
    <source>
        <dbReference type="ARBA" id="ARBA00022777"/>
    </source>
</evidence>
<dbReference type="SUPFAM" id="SSF47384">
    <property type="entry name" value="Homodimeric domain of signal transducing histidine kinase"/>
    <property type="match status" value="1"/>
</dbReference>
<evidence type="ECO:0000256" key="3">
    <source>
        <dbReference type="ARBA" id="ARBA00012438"/>
    </source>
</evidence>
<evidence type="ECO:0000256" key="6">
    <source>
        <dbReference type="ARBA" id="ARBA00022679"/>
    </source>
</evidence>
<dbReference type="STRING" id="1871336.BBG48_09045"/>
<dbReference type="GO" id="GO:0005524">
    <property type="term" value="F:ATP binding"/>
    <property type="evidence" value="ECO:0007669"/>
    <property type="project" value="UniProtKB-KW"/>
</dbReference>
<dbReference type="PANTHER" id="PTHR45528">
    <property type="entry name" value="SENSOR HISTIDINE KINASE CPXA"/>
    <property type="match status" value="1"/>
</dbReference>
<accession>A0A371IJD1</accession>
<keyword evidence="7 14" id="KW-0812">Transmembrane</keyword>
<dbReference type="InterPro" id="IPR003660">
    <property type="entry name" value="HAMP_dom"/>
</dbReference>
<comment type="caution">
    <text evidence="17">The sequence shown here is derived from an EMBL/GenBank/DDBJ whole genome shotgun (WGS) entry which is preliminary data.</text>
</comment>
<dbReference type="InterPro" id="IPR005467">
    <property type="entry name" value="His_kinase_dom"/>
</dbReference>
<evidence type="ECO:0000313" key="18">
    <source>
        <dbReference type="Proteomes" id="UP000093352"/>
    </source>
</evidence>
<organism evidence="17 18">
    <name type="scientific">Criibacterium bergeronii</name>
    <dbReference type="NCBI Taxonomy" id="1871336"/>
    <lineage>
        <taxon>Bacteria</taxon>
        <taxon>Bacillati</taxon>
        <taxon>Bacillota</taxon>
        <taxon>Clostridia</taxon>
        <taxon>Peptostreptococcales</taxon>
        <taxon>Filifactoraceae</taxon>
        <taxon>Criibacterium</taxon>
    </lineage>
</organism>
<dbReference type="CDD" id="cd00075">
    <property type="entry name" value="HATPase"/>
    <property type="match status" value="1"/>
</dbReference>
<dbReference type="RefSeq" id="WP_068912227.1">
    <property type="nucleotide sequence ID" value="NZ_MBEW02000028.1"/>
</dbReference>
<keyword evidence="8" id="KW-0547">Nucleotide-binding</keyword>
<dbReference type="PROSITE" id="PS50109">
    <property type="entry name" value="HIS_KIN"/>
    <property type="match status" value="1"/>
</dbReference>
<dbReference type="InterPro" id="IPR036890">
    <property type="entry name" value="HATPase_C_sf"/>
</dbReference>
<dbReference type="Proteomes" id="UP000093352">
    <property type="component" value="Unassembled WGS sequence"/>
</dbReference>
<dbReference type="InterPro" id="IPR003661">
    <property type="entry name" value="HisK_dim/P_dom"/>
</dbReference>
<keyword evidence="9 17" id="KW-0418">Kinase</keyword>
<dbReference type="SMART" id="SM00387">
    <property type="entry name" value="HATPase_c"/>
    <property type="match status" value="1"/>
</dbReference>
<dbReference type="Gene3D" id="6.10.340.10">
    <property type="match status" value="1"/>
</dbReference>
<keyword evidence="13 14" id="KW-0472">Membrane</keyword>
<dbReference type="FunFam" id="3.30.565.10:FF:000006">
    <property type="entry name" value="Sensor histidine kinase WalK"/>
    <property type="match status" value="1"/>
</dbReference>
<dbReference type="PRINTS" id="PR00344">
    <property type="entry name" value="BCTRLSENSOR"/>
</dbReference>
<dbReference type="PROSITE" id="PS50885">
    <property type="entry name" value="HAMP"/>
    <property type="match status" value="1"/>
</dbReference>
<comment type="catalytic activity">
    <reaction evidence="1">
        <text>ATP + protein L-histidine = ADP + protein N-phospho-L-histidine.</text>
        <dbReference type="EC" id="2.7.13.3"/>
    </reaction>
</comment>
<dbReference type="SMART" id="SM00304">
    <property type="entry name" value="HAMP"/>
    <property type="match status" value="1"/>
</dbReference>
<keyword evidence="11 14" id="KW-1133">Transmembrane helix</keyword>
<keyword evidence="5" id="KW-0597">Phosphoprotein</keyword>
<keyword evidence="10" id="KW-0067">ATP-binding</keyword>
<keyword evidence="12" id="KW-0902">Two-component regulatory system</keyword>
<gene>
    <name evidence="17" type="ORF">BBG48_009365</name>
</gene>
<evidence type="ECO:0000256" key="14">
    <source>
        <dbReference type="SAM" id="Phobius"/>
    </source>
</evidence>
<comment type="subcellular location">
    <subcellularLocation>
        <location evidence="2">Cell membrane</location>
        <topology evidence="2">Multi-pass membrane protein</topology>
    </subcellularLocation>
</comment>
<protein>
    <recommendedName>
        <fullName evidence="3">histidine kinase</fullName>
        <ecNumber evidence="3">2.7.13.3</ecNumber>
    </recommendedName>
</protein>
<dbReference type="InterPro" id="IPR050398">
    <property type="entry name" value="HssS/ArlS-like"/>
</dbReference>
<evidence type="ECO:0000256" key="5">
    <source>
        <dbReference type="ARBA" id="ARBA00022553"/>
    </source>
</evidence>
<evidence type="ECO:0000256" key="12">
    <source>
        <dbReference type="ARBA" id="ARBA00023012"/>
    </source>
</evidence>
<dbReference type="Pfam" id="PF02518">
    <property type="entry name" value="HATPase_c"/>
    <property type="match status" value="1"/>
</dbReference>
<evidence type="ECO:0000259" key="15">
    <source>
        <dbReference type="PROSITE" id="PS50109"/>
    </source>
</evidence>
<name>A0A371IJD1_9FIRM</name>
<evidence type="ECO:0000256" key="8">
    <source>
        <dbReference type="ARBA" id="ARBA00022741"/>
    </source>
</evidence>
<evidence type="ECO:0000256" key="2">
    <source>
        <dbReference type="ARBA" id="ARBA00004651"/>
    </source>
</evidence>
<evidence type="ECO:0000256" key="1">
    <source>
        <dbReference type="ARBA" id="ARBA00000085"/>
    </source>
</evidence>
<evidence type="ECO:0000256" key="7">
    <source>
        <dbReference type="ARBA" id="ARBA00022692"/>
    </source>
</evidence>
<evidence type="ECO:0000313" key="17">
    <source>
        <dbReference type="EMBL" id="RDY20573.1"/>
    </source>
</evidence>
<keyword evidence="6" id="KW-0808">Transferase</keyword>
<dbReference type="GO" id="GO:0000155">
    <property type="term" value="F:phosphorelay sensor kinase activity"/>
    <property type="evidence" value="ECO:0007669"/>
    <property type="project" value="InterPro"/>
</dbReference>
<sequence>MKKTLSLQWKLTLTTALLVIIVCLTLSYSISKTAILYMDEIENSVIAVFPKEIFKNPSSENIELNIDPSENISEKIKDTQSGFWGKSLLITAIITCISSIIVYFLVGYFLKPLKKFNKQLQNIQVKNLQEPIPLTSNSVEIVKITDTFNEMLKRINDAFSVQKQFSANAAHELRTPIAVMQTQIEVLKKNDNSDISDYKDVTNMVATQTERLSQVIDILLEMTQLQTAEKRDIISLYELIEEVICDLSAVAEQKNVEIIQKSGDTKLLGNEMLIYRAIYNLIENAIKYNIEGGNVSVEIEEDEKYAKVIVIDTGKGIDKNNWKQIFEPFFRVDKSRSRSMGGAGLGLALVKEIALRHAGDVCVVNSNNNGTKIELKLFKH</sequence>
<feature type="domain" description="Histidine kinase" evidence="15">
    <location>
        <begin position="168"/>
        <end position="380"/>
    </location>
</feature>
<proteinExistence type="predicted"/>
<evidence type="ECO:0000256" key="13">
    <source>
        <dbReference type="ARBA" id="ARBA00023136"/>
    </source>
</evidence>
<feature type="transmembrane region" description="Helical" evidence="14">
    <location>
        <begin position="88"/>
        <end position="110"/>
    </location>
</feature>
<dbReference type="SUPFAM" id="SSF55874">
    <property type="entry name" value="ATPase domain of HSP90 chaperone/DNA topoisomerase II/histidine kinase"/>
    <property type="match status" value="1"/>
</dbReference>
<feature type="domain" description="HAMP" evidence="16">
    <location>
        <begin position="107"/>
        <end position="160"/>
    </location>
</feature>
<reference evidence="17 18" key="1">
    <citation type="journal article" date="2016" name="Genome Announc.">
        <title>Draft Genome Sequence of Criibacterium bergeronii gen. nov., sp. nov., Strain CCRI-22567T, Isolated from a Vaginal Sample from a Woman with Bacterial Vaginosis.</title>
        <authorList>
            <person name="Maheux A.F."/>
            <person name="Berube E."/>
            <person name="Boudreau D.K."/>
            <person name="Raymond F."/>
            <person name="Corbeil J."/>
            <person name="Roy P.H."/>
            <person name="Boissinot M."/>
            <person name="Omar R.F."/>
        </authorList>
    </citation>
    <scope>NUCLEOTIDE SEQUENCE [LARGE SCALE GENOMIC DNA]</scope>
    <source>
        <strain evidence="17 18">CCRI-22567</strain>
    </source>
</reference>
<dbReference type="AlphaFoldDB" id="A0A371IJD1"/>
<dbReference type="Gene3D" id="3.30.565.10">
    <property type="entry name" value="Histidine kinase-like ATPase, C-terminal domain"/>
    <property type="match status" value="1"/>
</dbReference>
<keyword evidence="4" id="KW-1003">Cell membrane</keyword>
<dbReference type="GO" id="GO:0005886">
    <property type="term" value="C:plasma membrane"/>
    <property type="evidence" value="ECO:0007669"/>
    <property type="project" value="UniProtKB-SubCell"/>
</dbReference>
<dbReference type="PANTHER" id="PTHR45528:SF1">
    <property type="entry name" value="SENSOR HISTIDINE KINASE CPXA"/>
    <property type="match status" value="1"/>
</dbReference>
<dbReference type="Pfam" id="PF00672">
    <property type="entry name" value="HAMP"/>
    <property type="match status" value="1"/>
</dbReference>